<reference evidence="4" key="2">
    <citation type="submission" date="2012-12" db="EMBL/GenBank/DDBJ databases">
        <authorList>
            <person name="Gao Y.W."/>
            <person name="Fan S.T."/>
            <person name="Sun H.T."/>
            <person name="Wang Z."/>
            <person name="Gao X.L."/>
            <person name="Li Y.G."/>
            <person name="Wang T.C."/>
            <person name="Zhang K."/>
            <person name="Xu W.W."/>
            <person name="Yu Z.J."/>
            <person name="Xia X.Z."/>
        </authorList>
    </citation>
    <scope>NUCLEOTIDE SEQUENCE</scope>
    <source>
        <strain evidence="4">FR3</strain>
    </source>
</reference>
<protein>
    <submittedName>
        <fullName evidence="4">BMA-PYR-1</fullName>
    </submittedName>
</protein>
<feature type="non-terminal residue" evidence="4">
    <location>
        <position position="1"/>
    </location>
</feature>
<dbReference type="WormBase" id="Bm3052">
    <property type="protein sequence ID" value="BM41993"/>
    <property type="gene ID" value="WBGene00223313"/>
</dbReference>
<dbReference type="PANTHER" id="PTHR11405:SF53">
    <property type="entry name" value="CARBAMOYL-PHOSPHATE SYNTHASE [AMMONIA], MITOCHONDRIAL"/>
    <property type="match status" value="1"/>
</dbReference>
<evidence type="ECO:0000313" key="5">
    <source>
        <dbReference type="WormBase" id="Bm3052"/>
    </source>
</evidence>
<dbReference type="GO" id="GO:0006541">
    <property type="term" value="P:glutamine metabolic process"/>
    <property type="evidence" value="ECO:0007669"/>
    <property type="project" value="TreeGrafter"/>
</dbReference>
<dbReference type="AlphaFoldDB" id="A0A0J9Y827"/>
<reference evidence="4" key="1">
    <citation type="journal article" date="2007" name="Science">
        <title>Draft genome of the filarial nematode parasite Brugia malayi.</title>
        <authorList>
            <person name="Ghedin E."/>
            <person name="Wang S."/>
            <person name="Spiro D."/>
            <person name="Caler E."/>
            <person name="Zhao Q."/>
            <person name="Crabtree J."/>
            <person name="Allen J.E."/>
            <person name="Delcher A.L."/>
            <person name="Guiliano D.B."/>
            <person name="Miranda-Saavedra D."/>
            <person name="Angiuoli S.V."/>
            <person name="Creasy T."/>
            <person name="Amedeo P."/>
            <person name="Haas B."/>
            <person name="El-Sayed N.M."/>
            <person name="Wortman J.R."/>
            <person name="Feldblyum T."/>
            <person name="Tallon L."/>
            <person name="Schatz M."/>
            <person name="Shumway M."/>
            <person name="Koo H."/>
            <person name="Salzberg S.L."/>
            <person name="Schobel S."/>
            <person name="Pertea M."/>
            <person name="Pop M."/>
            <person name="White O."/>
            <person name="Barton G.J."/>
            <person name="Carlow C.K."/>
            <person name="Crawford M.J."/>
            <person name="Daub J."/>
            <person name="Dimmic M.W."/>
            <person name="Estes C.F."/>
            <person name="Foster J.M."/>
            <person name="Ganatra M."/>
            <person name="Gregory W.F."/>
            <person name="Johnson N.M."/>
            <person name="Jin J."/>
            <person name="Komuniecki R."/>
            <person name="Korf I."/>
            <person name="Kumar S."/>
            <person name="Laney S."/>
            <person name="Li B.W."/>
            <person name="Li W."/>
            <person name="Lindblom T.H."/>
            <person name="Lustigman S."/>
            <person name="Ma D."/>
            <person name="Maina C.V."/>
            <person name="Martin D.M."/>
            <person name="McCarter J.P."/>
            <person name="McReynolds L."/>
            <person name="Mitreva M."/>
            <person name="Nutman T.B."/>
            <person name="Parkinson J."/>
            <person name="Peregrin-Alvarez J.M."/>
            <person name="Poole C."/>
            <person name="Ren Q."/>
            <person name="Saunders L."/>
            <person name="Sluder A.E."/>
            <person name="Smith K."/>
            <person name="Stanke M."/>
            <person name="Unnasch T.R."/>
            <person name="Ware J."/>
            <person name="Wei A.D."/>
            <person name="Weil G."/>
            <person name="Williams D.J."/>
            <person name="Zhang Y."/>
            <person name="Williams S.A."/>
            <person name="Fraser-Liggett C."/>
            <person name="Slatko B."/>
            <person name="Blaxter M.L."/>
            <person name="Scott A.L."/>
        </authorList>
    </citation>
    <scope>NUCLEOTIDE SEQUENCE</scope>
    <source>
        <strain evidence="4">FR3</strain>
    </source>
</reference>
<dbReference type="Gene3D" id="3.30.470.20">
    <property type="entry name" value="ATP-grasp fold, B domain"/>
    <property type="match status" value="1"/>
</dbReference>
<gene>
    <name evidence="4" type="primary">Bma-pyr-1</name>
    <name evidence="5" type="ORF">Bm3052</name>
    <name evidence="4" type="ORF">BM_Bm3052</name>
</gene>
<evidence type="ECO:0000256" key="3">
    <source>
        <dbReference type="ARBA" id="ARBA00022840"/>
    </source>
</evidence>
<accession>A0A0J9Y827</accession>
<keyword evidence="1" id="KW-0436">Ligase</keyword>
<dbReference type="EMBL" id="LN856546">
    <property type="protein sequence ID" value="CDQ04237.1"/>
    <property type="molecule type" value="Genomic_DNA"/>
</dbReference>
<evidence type="ECO:0000313" key="4">
    <source>
        <dbReference type="EMBL" id="CDQ04237.1"/>
    </source>
</evidence>
<name>A0A0J9Y827_BRUMA</name>
<dbReference type="GO" id="GO:0005524">
    <property type="term" value="F:ATP binding"/>
    <property type="evidence" value="ECO:0007669"/>
    <property type="project" value="UniProtKB-KW"/>
</dbReference>
<dbReference type="PANTHER" id="PTHR11405">
    <property type="entry name" value="CARBAMOYLTRANSFERASE FAMILY MEMBER"/>
    <property type="match status" value="1"/>
</dbReference>
<sequence>GSLCTPINVETKLTFSNGIILFGNTLPIISQQWRTKLFFDRETSYPIAKVATKLVVGYLLDEIRNNCVPTTPAAFKPVVDYVVIRILRFEFEKFNETDCELSASMKSVREVKKERHTFVFKSVFIQPEYILIVISCSSHTNKRTSHSLDISLRHLAAHVGKQCCIQ</sequence>
<organism evidence="4">
    <name type="scientific">Brugia malayi</name>
    <name type="common">Filarial nematode worm</name>
    <dbReference type="NCBI Taxonomy" id="6279"/>
    <lineage>
        <taxon>Eukaryota</taxon>
        <taxon>Metazoa</taxon>
        <taxon>Ecdysozoa</taxon>
        <taxon>Nematoda</taxon>
        <taxon>Chromadorea</taxon>
        <taxon>Rhabditida</taxon>
        <taxon>Spirurina</taxon>
        <taxon>Spiruromorpha</taxon>
        <taxon>Filarioidea</taxon>
        <taxon>Onchocercidae</taxon>
        <taxon>Brugia</taxon>
    </lineage>
</organism>
<keyword evidence="2" id="KW-0547">Nucleotide-binding</keyword>
<proteinExistence type="predicted"/>
<dbReference type="GO" id="GO:0004088">
    <property type="term" value="F:carbamoyl-phosphate synthase (glutamine-hydrolyzing) activity"/>
    <property type="evidence" value="ECO:0007669"/>
    <property type="project" value="TreeGrafter"/>
</dbReference>
<dbReference type="SUPFAM" id="SSF56059">
    <property type="entry name" value="Glutathione synthetase ATP-binding domain-like"/>
    <property type="match status" value="1"/>
</dbReference>
<evidence type="ECO:0000256" key="2">
    <source>
        <dbReference type="ARBA" id="ARBA00022741"/>
    </source>
</evidence>
<keyword evidence="3" id="KW-0067">ATP-binding</keyword>
<evidence type="ECO:0000256" key="1">
    <source>
        <dbReference type="ARBA" id="ARBA00022598"/>
    </source>
</evidence>
<dbReference type="GO" id="GO:0005737">
    <property type="term" value="C:cytoplasm"/>
    <property type="evidence" value="ECO:0007669"/>
    <property type="project" value="TreeGrafter"/>
</dbReference>